<evidence type="ECO:0000259" key="2">
    <source>
        <dbReference type="Pfam" id="PF16452"/>
    </source>
</evidence>
<gene>
    <name evidence="3" type="ORF">MT2528_4216</name>
</gene>
<keyword evidence="4" id="KW-1185">Reference proteome</keyword>
<feature type="domain" description="Bacteriophage CI repressor C-terminal" evidence="2">
    <location>
        <begin position="103"/>
        <end position="200"/>
    </location>
</feature>
<evidence type="ECO:0000259" key="1">
    <source>
        <dbReference type="Pfam" id="PF07022"/>
    </source>
</evidence>
<dbReference type="InterPro" id="IPR010982">
    <property type="entry name" value="Lambda_DNA-bd_dom_sf"/>
</dbReference>
<dbReference type="InterPro" id="IPR010744">
    <property type="entry name" value="Phage_CI_N"/>
</dbReference>
<reference evidence="3 4" key="1">
    <citation type="submission" date="2016-11" db="EMBL/GenBank/DDBJ databases">
        <authorList>
            <person name="Klemetsen T."/>
        </authorList>
    </citation>
    <scope>NUCLEOTIDE SEQUENCE [LARGE SCALE GENOMIC DNA]</scope>
    <source>
        <strain evidence="3">MT 2528</strain>
    </source>
</reference>
<name>A0ABY1HJ12_9GAMM</name>
<comment type="caution">
    <text evidence="3">The sequence shown here is derived from an EMBL/GenBank/DDBJ whole genome shotgun (WGS) entry which is preliminary data.</text>
</comment>
<organism evidence="3 4">
    <name type="scientific">Moritella viscosa</name>
    <dbReference type="NCBI Taxonomy" id="80854"/>
    <lineage>
        <taxon>Bacteria</taxon>
        <taxon>Pseudomonadati</taxon>
        <taxon>Pseudomonadota</taxon>
        <taxon>Gammaproteobacteria</taxon>
        <taxon>Alteromonadales</taxon>
        <taxon>Moritellaceae</taxon>
        <taxon>Moritella</taxon>
    </lineage>
</organism>
<dbReference type="RefSeq" id="WP_075473514.1">
    <property type="nucleotide sequence ID" value="NZ_CAWQZC010000004.1"/>
</dbReference>
<dbReference type="Pfam" id="PF16452">
    <property type="entry name" value="Phage_CI_C"/>
    <property type="match status" value="1"/>
</dbReference>
<dbReference type="Proteomes" id="UP000182660">
    <property type="component" value="Unassembled WGS sequence"/>
</dbReference>
<evidence type="ECO:0000313" key="3">
    <source>
        <dbReference type="EMBL" id="SGZ01405.1"/>
    </source>
</evidence>
<dbReference type="Pfam" id="PF07022">
    <property type="entry name" value="Phage_CI_repr"/>
    <property type="match status" value="1"/>
</dbReference>
<dbReference type="InterPro" id="IPR032499">
    <property type="entry name" value="Phage_CI_C"/>
</dbReference>
<dbReference type="EMBL" id="FPLJ01000111">
    <property type="protein sequence ID" value="SGZ01405.1"/>
    <property type="molecule type" value="Genomic_DNA"/>
</dbReference>
<accession>A0ABY1HJ12</accession>
<dbReference type="Gene3D" id="2.10.109.10">
    <property type="entry name" value="Umud Fragment, subunit A"/>
    <property type="match status" value="1"/>
</dbReference>
<dbReference type="Gene3D" id="1.10.260.40">
    <property type="entry name" value="lambda repressor-like DNA-binding domains"/>
    <property type="match status" value="1"/>
</dbReference>
<feature type="domain" description="Bacteriophage CI repressor N-terminal" evidence="1">
    <location>
        <begin position="19"/>
        <end position="82"/>
    </location>
</feature>
<proteinExistence type="predicted"/>
<protein>
    <submittedName>
        <fullName evidence="3">Repressor protein CI</fullName>
    </submittedName>
</protein>
<dbReference type="GeneID" id="61297982"/>
<sequence>MSSNQIFSPPFSYKGGKSVTEKLKVVTKCKTYDEMAVAFDIPKSTIFTWHTRDMTPYEIAIRTHLITGVSLKWLLLDEGEAFSEGDTFNTVATDSKRTVSIETISNGELSNSSQIGLDFVAMKNYGLTVDNTRIINLDGTLLFINTAETKANSGRYLLDIDGSISINHLQRLPGKKLAMSYGNTSVEVAEADIVVLGRVVLAMEKE</sequence>
<evidence type="ECO:0000313" key="4">
    <source>
        <dbReference type="Proteomes" id="UP000182660"/>
    </source>
</evidence>